<reference evidence="1 2" key="1">
    <citation type="submission" date="2018-11" db="EMBL/GenBank/DDBJ databases">
        <title>Complete genome sequencing of the Actinobacteria Serinibacter sp. K3-2.</title>
        <authorList>
            <person name="Rakitin A.L."/>
            <person name="Beletsky A.V."/>
            <person name="Mardanov A.V."/>
            <person name="Ravin N.V."/>
            <person name="Gromova A.S."/>
            <person name="Filippova S.N."/>
            <person name="Gal'Chenko V.F."/>
        </authorList>
    </citation>
    <scope>NUCLEOTIDE SEQUENCE [LARGE SCALE GENOMIC DNA]</scope>
    <source>
        <strain evidence="1 2">K3-2</strain>
    </source>
</reference>
<dbReference type="Gene3D" id="3.30.460.10">
    <property type="entry name" value="Beta Polymerase, domain 2"/>
    <property type="match status" value="1"/>
</dbReference>
<dbReference type="Proteomes" id="UP000297318">
    <property type="component" value="Unassembled WGS sequence"/>
</dbReference>
<proteinExistence type="predicted"/>
<name>A0A4Z1E0L5_9MICO</name>
<dbReference type="InterPro" id="IPR043519">
    <property type="entry name" value="NT_sf"/>
</dbReference>
<keyword evidence="2" id="KW-1185">Reference proteome</keyword>
<evidence type="ECO:0000313" key="2">
    <source>
        <dbReference type="Proteomes" id="UP000297318"/>
    </source>
</evidence>
<accession>A0A4Z1E0L5</accession>
<protein>
    <recommendedName>
        <fullName evidence="3">Polymerase nucleotidyl transferase domain-containing protein</fullName>
    </recommendedName>
</protein>
<sequence length="40" mass="4211">MDPSVVGAALVGSGARDAEDDWSDIDLVLQLAPERMSPLL</sequence>
<organism evidence="1 2">
    <name type="scientific">Serinibacter arcticus</name>
    <dbReference type="NCBI Taxonomy" id="1655435"/>
    <lineage>
        <taxon>Bacteria</taxon>
        <taxon>Bacillati</taxon>
        <taxon>Actinomycetota</taxon>
        <taxon>Actinomycetes</taxon>
        <taxon>Micrococcales</taxon>
        <taxon>Beutenbergiaceae</taxon>
        <taxon>Serinibacter</taxon>
    </lineage>
</organism>
<comment type="caution">
    <text evidence="1">The sequence shown here is derived from an EMBL/GenBank/DDBJ whole genome shotgun (WGS) entry which is preliminary data.</text>
</comment>
<evidence type="ECO:0000313" key="1">
    <source>
        <dbReference type="EMBL" id="TGO04618.1"/>
    </source>
</evidence>
<gene>
    <name evidence="1" type="ORF">SERN_2211</name>
</gene>
<dbReference type="SUPFAM" id="SSF81301">
    <property type="entry name" value="Nucleotidyltransferase"/>
    <property type="match status" value="1"/>
</dbReference>
<evidence type="ECO:0008006" key="3">
    <source>
        <dbReference type="Google" id="ProtNLM"/>
    </source>
</evidence>
<dbReference type="AlphaFoldDB" id="A0A4Z1E0L5"/>
<dbReference type="EMBL" id="RHPJ01000003">
    <property type="protein sequence ID" value="TGO04618.1"/>
    <property type="molecule type" value="Genomic_DNA"/>
</dbReference>